<evidence type="ECO:0000313" key="2">
    <source>
        <dbReference type="EMBL" id="MBH5337297.1"/>
    </source>
</evidence>
<evidence type="ECO:0000256" key="1">
    <source>
        <dbReference type="SAM" id="MobiDB-lite"/>
    </source>
</evidence>
<dbReference type="EMBL" id="JACYXC010000001">
    <property type="protein sequence ID" value="MBH5337297.1"/>
    <property type="molecule type" value="Genomic_DNA"/>
</dbReference>
<feature type="region of interest" description="Disordered" evidence="1">
    <location>
        <begin position="118"/>
        <end position="143"/>
    </location>
</feature>
<gene>
    <name evidence="2" type="ORF">IHE55_22055</name>
</gene>
<evidence type="ECO:0000313" key="3">
    <source>
        <dbReference type="Proteomes" id="UP000807371"/>
    </source>
</evidence>
<dbReference type="Proteomes" id="UP000807371">
    <property type="component" value="Unassembled WGS sequence"/>
</dbReference>
<name>A0ABS0NQ20_9ACTN</name>
<comment type="caution">
    <text evidence="2">The sequence shown here is derived from an EMBL/GenBank/DDBJ whole genome shotgun (WGS) entry which is preliminary data.</text>
</comment>
<accession>A0ABS0NQ20</accession>
<evidence type="ECO:0008006" key="4">
    <source>
        <dbReference type="Google" id="ProtNLM"/>
    </source>
</evidence>
<dbReference type="RefSeq" id="WP_197990606.1">
    <property type="nucleotide sequence ID" value="NZ_JACYXC010000001.1"/>
</dbReference>
<keyword evidence="3" id="KW-1185">Reference proteome</keyword>
<feature type="region of interest" description="Disordered" evidence="1">
    <location>
        <begin position="22"/>
        <end position="41"/>
    </location>
</feature>
<protein>
    <recommendedName>
        <fullName evidence="4">ESX-1 secretion-associated protein</fullName>
    </recommendedName>
</protein>
<feature type="compositionally biased region" description="Basic and acidic residues" evidence="1">
    <location>
        <begin position="121"/>
        <end position="131"/>
    </location>
</feature>
<organism evidence="2 3">
    <name type="scientific">Streptomyces pactum</name>
    <dbReference type="NCBI Taxonomy" id="68249"/>
    <lineage>
        <taxon>Bacteria</taxon>
        <taxon>Bacillati</taxon>
        <taxon>Actinomycetota</taxon>
        <taxon>Actinomycetes</taxon>
        <taxon>Kitasatosporales</taxon>
        <taxon>Streptomycetaceae</taxon>
        <taxon>Streptomyces</taxon>
    </lineage>
</organism>
<reference evidence="2 3" key="1">
    <citation type="submission" date="2020-09" db="EMBL/GenBank/DDBJ databases">
        <title>Biosynthesis of the nuclear factor of activated T cells inhibitor NFAT-133 and its congeners in Streptomyces pactum.</title>
        <authorList>
            <person name="Zhou W."/>
            <person name="Posri P."/>
            <person name="Abugrain M.E."/>
            <person name="Weisberg A.J."/>
            <person name="Chang J.H."/>
            <person name="Mahmud T."/>
        </authorList>
    </citation>
    <scope>NUCLEOTIDE SEQUENCE [LARGE SCALE GENOMIC DNA]</scope>
    <source>
        <strain evidence="2 3">ATCC 27456</strain>
    </source>
</reference>
<sequence>MSFEQEWAALQAEAKQSVGMRLNEAGGDKSPGAGQGLKVSGSALRGKARSAEEVAKSVGAVDDEALKETGQVKAGLKGFACAAAFETFQERWGDQTRYLAGLLNQSLAMALRTAAATFEEDDKKTGQRAEEAGGSGGNRRVAR</sequence>
<proteinExistence type="predicted"/>